<reference evidence="12" key="1">
    <citation type="submission" date="2016-11" db="UniProtKB">
        <authorList>
            <consortium name="WormBaseParasite"/>
        </authorList>
    </citation>
    <scope>IDENTIFICATION</scope>
</reference>
<evidence type="ECO:0000256" key="6">
    <source>
        <dbReference type="SAM" id="Phobius"/>
    </source>
</evidence>
<feature type="transmembrane region" description="Helical" evidence="6">
    <location>
        <begin position="184"/>
        <end position="208"/>
    </location>
</feature>
<dbReference type="Proteomes" id="UP000095284">
    <property type="component" value="Unplaced"/>
</dbReference>
<dbReference type="InterPro" id="IPR011701">
    <property type="entry name" value="MFS"/>
</dbReference>
<dbReference type="PANTHER" id="PTHR23506">
    <property type="entry name" value="GH10249P"/>
    <property type="match status" value="1"/>
</dbReference>
<proteinExistence type="predicted"/>
<dbReference type="EMBL" id="CAJFCV020000006">
    <property type="protein sequence ID" value="CAG9129569.1"/>
    <property type="molecule type" value="Genomic_DNA"/>
</dbReference>
<dbReference type="PROSITE" id="PS50850">
    <property type="entry name" value="MFS"/>
    <property type="match status" value="1"/>
</dbReference>
<evidence type="ECO:0000256" key="4">
    <source>
        <dbReference type="ARBA" id="ARBA00022989"/>
    </source>
</evidence>
<feature type="transmembrane region" description="Helical" evidence="6">
    <location>
        <begin position="119"/>
        <end position="136"/>
    </location>
</feature>
<keyword evidence="2" id="KW-0813">Transport</keyword>
<dbReference type="Gene3D" id="1.20.1250.20">
    <property type="entry name" value="MFS general substrate transporter like domains"/>
    <property type="match status" value="1"/>
</dbReference>
<dbReference type="GO" id="GO:0030672">
    <property type="term" value="C:synaptic vesicle membrane"/>
    <property type="evidence" value="ECO:0007669"/>
    <property type="project" value="TreeGrafter"/>
</dbReference>
<keyword evidence="4 6" id="KW-1133">Transmembrane helix</keyword>
<feature type="transmembrane region" description="Helical" evidence="6">
    <location>
        <begin position="31"/>
        <end position="49"/>
    </location>
</feature>
<evidence type="ECO:0000313" key="10">
    <source>
        <dbReference type="Proteomes" id="UP000095284"/>
    </source>
</evidence>
<comment type="subcellular location">
    <subcellularLocation>
        <location evidence="1">Membrane</location>
        <topology evidence="1">Multi-pass membrane protein</topology>
    </subcellularLocation>
</comment>
<dbReference type="InterPro" id="IPR050930">
    <property type="entry name" value="MFS_Vesicular_Transporter"/>
</dbReference>
<feature type="transmembrane region" description="Helical" evidence="6">
    <location>
        <begin position="69"/>
        <end position="89"/>
    </location>
</feature>
<feature type="transmembrane region" description="Helical" evidence="6">
    <location>
        <begin position="96"/>
        <end position="113"/>
    </location>
</feature>
<evidence type="ECO:0000256" key="1">
    <source>
        <dbReference type="ARBA" id="ARBA00004141"/>
    </source>
</evidence>
<dbReference type="EMBL" id="CAJFDI010000006">
    <property type="protein sequence ID" value="CAD5234026.1"/>
    <property type="molecule type" value="Genomic_DNA"/>
</dbReference>
<evidence type="ECO:0000256" key="3">
    <source>
        <dbReference type="ARBA" id="ARBA00022692"/>
    </source>
</evidence>
<evidence type="ECO:0000313" key="12">
    <source>
        <dbReference type="WBParaSite" id="BXY_1389300.1"/>
    </source>
</evidence>
<dbReference type="eggNOG" id="KOG3764">
    <property type="taxonomic scope" value="Eukaryota"/>
</dbReference>
<dbReference type="Proteomes" id="UP000659654">
    <property type="component" value="Unassembled WGS sequence"/>
</dbReference>
<dbReference type="InterPro" id="IPR020846">
    <property type="entry name" value="MFS_dom"/>
</dbReference>
<keyword evidence="5 6" id="KW-0472">Membrane</keyword>
<protein>
    <submittedName>
        <fullName evidence="8">(pine wood nematode) hypothetical protein</fullName>
    </submittedName>
    <submittedName>
        <fullName evidence="12">MFS domain-containing protein</fullName>
    </submittedName>
</protein>
<dbReference type="GO" id="GO:0005335">
    <property type="term" value="F:serotonin:sodium:chloride symporter activity"/>
    <property type="evidence" value="ECO:0007669"/>
    <property type="project" value="TreeGrafter"/>
</dbReference>
<evidence type="ECO:0000256" key="5">
    <source>
        <dbReference type="ARBA" id="ARBA00023136"/>
    </source>
</evidence>
<sequence length="240" mass="26439">MDTIQLLLLRPKKSKARPEPTAYADLLSDPYILIAAGAIWISNLAFSMLEPSLPLWMIENWGSTSTEQGMAFLPSSLAYMIGTNMFGFVSKYFGRWQCSLVGFLMIGICGLIIPFAQNIYHLIIPNAVLGLGLGLVDTNMFPMLGHIADLRHTNVYGSVYAIGDGAACLAFATGPFMAGPIVRYFGFRTMMTVMAVANLAFAPFMLIIKRLPDKVEDKQTLPKERSVVSVIDNVPEYIKN</sequence>
<evidence type="ECO:0000313" key="9">
    <source>
        <dbReference type="EMBL" id="CAG9129569.1"/>
    </source>
</evidence>
<gene>
    <name evidence="8" type="ORF">BXYJ_LOCUS14117</name>
</gene>
<dbReference type="PANTHER" id="PTHR23506:SF23">
    <property type="entry name" value="GH10249P"/>
    <property type="match status" value="1"/>
</dbReference>
<dbReference type="AlphaFoldDB" id="A0A1I7SLG0"/>
<dbReference type="OrthoDB" id="5086884at2759"/>
<dbReference type="Pfam" id="PF07690">
    <property type="entry name" value="MFS_1"/>
    <property type="match status" value="1"/>
</dbReference>
<accession>A0A1I7SLG0</accession>
<dbReference type="SMR" id="A0A1I7SLG0"/>
<feature type="domain" description="Major facilitator superfamily (MFS) profile" evidence="7">
    <location>
        <begin position="31"/>
        <end position="240"/>
    </location>
</feature>
<dbReference type="WBParaSite" id="BXY_1389300.1">
    <property type="protein sequence ID" value="BXY_1389300.1"/>
    <property type="gene ID" value="BXY_1389300"/>
</dbReference>
<evidence type="ECO:0000256" key="2">
    <source>
        <dbReference type="ARBA" id="ARBA00022448"/>
    </source>
</evidence>
<reference evidence="9" key="2">
    <citation type="submission" date="2020-08" db="EMBL/GenBank/DDBJ databases">
        <authorList>
            <person name="Kikuchi T."/>
        </authorList>
    </citation>
    <scope>NUCLEOTIDE SEQUENCE</scope>
    <source>
        <strain evidence="8">Ka4C1</strain>
    </source>
</reference>
<evidence type="ECO:0000313" key="8">
    <source>
        <dbReference type="EMBL" id="CAD5234026.1"/>
    </source>
</evidence>
<evidence type="ECO:0000259" key="7">
    <source>
        <dbReference type="PROSITE" id="PS50850"/>
    </source>
</evidence>
<dbReference type="GO" id="GO:0043195">
    <property type="term" value="C:terminal bouton"/>
    <property type="evidence" value="ECO:0007669"/>
    <property type="project" value="TreeGrafter"/>
</dbReference>
<name>A0A1I7SLG0_BURXY</name>
<dbReference type="FunFam" id="1.20.1250.20:FF:000401">
    <property type="entry name" value="Vesicular amine transporter"/>
    <property type="match status" value="1"/>
</dbReference>
<dbReference type="InterPro" id="IPR036259">
    <property type="entry name" value="MFS_trans_sf"/>
</dbReference>
<feature type="transmembrane region" description="Helical" evidence="6">
    <location>
        <begin position="157"/>
        <end position="178"/>
    </location>
</feature>
<keyword evidence="3 6" id="KW-0812">Transmembrane</keyword>
<dbReference type="GO" id="GO:0015842">
    <property type="term" value="P:aminergic neurotransmitter loading into synaptic vesicle"/>
    <property type="evidence" value="ECO:0007669"/>
    <property type="project" value="TreeGrafter"/>
</dbReference>
<organism evidence="10 12">
    <name type="scientific">Bursaphelenchus xylophilus</name>
    <name type="common">Pinewood nematode worm</name>
    <name type="synonym">Aphelenchoides xylophilus</name>
    <dbReference type="NCBI Taxonomy" id="6326"/>
    <lineage>
        <taxon>Eukaryota</taxon>
        <taxon>Metazoa</taxon>
        <taxon>Ecdysozoa</taxon>
        <taxon>Nematoda</taxon>
        <taxon>Chromadorea</taxon>
        <taxon>Rhabditida</taxon>
        <taxon>Tylenchina</taxon>
        <taxon>Tylenchomorpha</taxon>
        <taxon>Aphelenchoidea</taxon>
        <taxon>Aphelenchoididae</taxon>
        <taxon>Bursaphelenchus</taxon>
    </lineage>
</organism>
<dbReference type="Proteomes" id="UP000582659">
    <property type="component" value="Unassembled WGS sequence"/>
</dbReference>
<evidence type="ECO:0000313" key="11">
    <source>
        <dbReference type="Proteomes" id="UP000659654"/>
    </source>
</evidence>
<keyword evidence="11" id="KW-1185">Reference proteome</keyword>
<dbReference type="SUPFAM" id="SSF103473">
    <property type="entry name" value="MFS general substrate transporter"/>
    <property type="match status" value="1"/>
</dbReference>